<feature type="compositionally biased region" description="Basic and acidic residues" evidence="1">
    <location>
        <begin position="59"/>
        <end position="68"/>
    </location>
</feature>
<proteinExistence type="predicted"/>
<dbReference type="AlphaFoldDB" id="A0A5M9JB20"/>
<feature type="compositionally biased region" description="Basic and acidic residues" evidence="1">
    <location>
        <begin position="143"/>
        <end position="171"/>
    </location>
</feature>
<evidence type="ECO:0000313" key="2">
    <source>
        <dbReference type="EMBL" id="KAA8566808.1"/>
    </source>
</evidence>
<gene>
    <name evidence="2" type="ORF">EYC84_009907</name>
</gene>
<protein>
    <submittedName>
        <fullName evidence="2">Uncharacterized protein</fullName>
    </submittedName>
</protein>
<evidence type="ECO:0000313" key="3">
    <source>
        <dbReference type="Proteomes" id="UP000322873"/>
    </source>
</evidence>
<dbReference type="EMBL" id="VICG01000011">
    <property type="protein sequence ID" value="KAA8566808.1"/>
    <property type="molecule type" value="Genomic_DNA"/>
</dbReference>
<evidence type="ECO:0000256" key="1">
    <source>
        <dbReference type="SAM" id="MobiDB-lite"/>
    </source>
</evidence>
<reference evidence="2 3" key="1">
    <citation type="submission" date="2019-06" db="EMBL/GenBank/DDBJ databases">
        <title>Genome Sequence of the Brown Rot Fungal Pathogen Monilinia fructicola.</title>
        <authorList>
            <person name="De Miccolis Angelini R.M."/>
            <person name="Landi L."/>
            <person name="Abate D."/>
            <person name="Pollastro S."/>
            <person name="Romanazzi G."/>
            <person name="Faretra F."/>
        </authorList>
    </citation>
    <scope>NUCLEOTIDE SEQUENCE [LARGE SCALE GENOMIC DNA]</scope>
    <source>
        <strain evidence="2 3">Mfrc123</strain>
    </source>
</reference>
<sequence>MSTHGDYNSHPGGRSSGSSHTDGRESRDPSTIQDYGRQQHSSDVPQASIERSPSPSSAYERHDTRDNDAQADGSRGYHENAPSPPPGFERDHNRSTGPEPRRAGTGARTSHFQVYDDEGNAESRSRRSAAPPSESNPSRALRNRQDRNAPHGEENSSERTQSPEDQPRNSRESSGNTGTAFSDW</sequence>
<feature type="compositionally biased region" description="Polar residues" evidence="1">
    <location>
        <begin position="172"/>
        <end position="184"/>
    </location>
</feature>
<feature type="compositionally biased region" description="Polar residues" evidence="1">
    <location>
        <begin position="29"/>
        <end position="57"/>
    </location>
</feature>
<accession>A0A5M9JB20</accession>
<name>A0A5M9JB20_MONFR</name>
<feature type="compositionally biased region" description="Basic and acidic residues" evidence="1">
    <location>
        <begin position="88"/>
        <end position="102"/>
    </location>
</feature>
<comment type="caution">
    <text evidence="2">The sequence shown here is derived from an EMBL/GenBank/DDBJ whole genome shotgun (WGS) entry which is preliminary data.</text>
</comment>
<feature type="compositionally biased region" description="Low complexity" evidence="1">
    <location>
        <begin position="128"/>
        <end position="140"/>
    </location>
</feature>
<keyword evidence="3" id="KW-1185">Reference proteome</keyword>
<dbReference type="Proteomes" id="UP000322873">
    <property type="component" value="Unassembled WGS sequence"/>
</dbReference>
<feature type="region of interest" description="Disordered" evidence="1">
    <location>
        <begin position="1"/>
        <end position="184"/>
    </location>
</feature>
<organism evidence="2 3">
    <name type="scientific">Monilinia fructicola</name>
    <name type="common">Brown rot fungus</name>
    <name type="synonym">Ciboria fructicola</name>
    <dbReference type="NCBI Taxonomy" id="38448"/>
    <lineage>
        <taxon>Eukaryota</taxon>
        <taxon>Fungi</taxon>
        <taxon>Dikarya</taxon>
        <taxon>Ascomycota</taxon>
        <taxon>Pezizomycotina</taxon>
        <taxon>Leotiomycetes</taxon>
        <taxon>Helotiales</taxon>
        <taxon>Sclerotiniaceae</taxon>
        <taxon>Monilinia</taxon>
    </lineage>
</organism>